<dbReference type="GO" id="GO:0005737">
    <property type="term" value="C:cytoplasm"/>
    <property type="evidence" value="ECO:0007669"/>
    <property type="project" value="TreeGrafter"/>
</dbReference>
<evidence type="ECO:0000256" key="2">
    <source>
        <dbReference type="ARBA" id="ARBA00023239"/>
    </source>
</evidence>
<dbReference type="STRING" id="336831.WG68_00135"/>
<evidence type="ECO:0000313" key="3">
    <source>
        <dbReference type="EMBL" id="KKO47105.1"/>
    </source>
</evidence>
<dbReference type="InterPro" id="IPR036568">
    <property type="entry name" value="GGCT-like_sf"/>
</dbReference>
<keyword evidence="4" id="KW-1185">Reference proteome</keyword>
<dbReference type="RefSeq" id="WP_046555635.1">
    <property type="nucleotide sequence ID" value="NZ_LAHO01000001.1"/>
</dbReference>
<dbReference type="InterPro" id="IPR013024">
    <property type="entry name" value="GGCT-like"/>
</dbReference>
<protein>
    <recommendedName>
        <fullName evidence="1">glutathione-specific gamma-glutamylcyclotransferase</fullName>
        <ecNumber evidence="1">4.3.2.7</ecNumber>
    </recommendedName>
</protein>
<organism evidence="3 4">
    <name type="scientific">Arsukibacterium ikkense</name>
    <dbReference type="NCBI Taxonomy" id="336831"/>
    <lineage>
        <taxon>Bacteria</taxon>
        <taxon>Pseudomonadati</taxon>
        <taxon>Pseudomonadota</taxon>
        <taxon>Gammaproteobacteria</taxon>
        <taxon>Chromatiales</taxon>
        <taxon>Chromatiaceae</taxon>
        <taxon>Arsukibacterium</taxon>
    </lineage>
</organism>
<dbReference type="AlphaFoldDB" id="A0A0M2VC01"/>
<dbReference type="PATRIC" id="fig|336831.14.peg.2230"/>
<dbReference type="Proteomes" id="UP000034228">
    <property type="component" value="Unassembled WGS sequence"/>
</dbReference>
<keyword evidence="3" id="KW-0808">Transferase</keyword>
<evidence type="ECO:0000313" key="4">
    <source>
        <dbReference type="Proteomes" id="UP000034228"/>
    </source>
</evidence>
<evidence type="ECO:0000256" key="1">
    <source>
        <dbReference type="ARBA" id="ARBA00012344"/>
    </source>
</evidence>
<dbReference type="OrthoDB" id="9795692at2"/>
<dbReference type="GO" id="GO:0006751">
    <property type="term" value="P:glutathione catabolic process"/>
    <property type="evidence" value="ECO:0007669"/>
    <property type="project" value="InterPro"/>
</dbReference>
<name>A0A0M2VC01_9GAMM</name>
<sequence length="200" mass="22268">MSHNTIALNQQRQPLHHLESVWLFGYGSLIYKADFPFLQCKPACIYGWQRRFWQGSHDHRGTPEAPGRVLTLVEAPGARCAGMAYQVTPDTFEHLDHREKNGYLRVFTDLHWLEEPGQSEGLVYLASADNEAYLGPDTDAAIAAHIAQSAGPSGPNSEYVLKLAQALRDMNEADEHVFAIEQALLERLPANDTVKLTPGC</sequence>
<gene>
    <name evidence="3" type="ORF">WG68_00135</name>
</gene>
<dbReference type="EMBL" id="LAHO01000001">
    <property type="protein sequence ID" value="KKO47105.1"/>
    <property type="molecule type" value="Genomic_DNA"/>
</dbReference>
<dbReference type="EC" id="4.3.2.7" evidence="1"/>
<dbReference type="PANTHER" id="PTHR12192:SF2">
    <property type="entry name" value="GLUTATHIONE-SPECIFIC GAMMA-GLUTAMYLCYCLOTRANSFERASE 2"/>
    <property type="match status" value="1"/>
</dbReference>
<reference evidence="3 4" key="1">
    <citation type="submission" date="2015-03" db="EMBL/GenBank/DDBJ databases">
        <title>Draft genome sequences of two protease-producing strains of Arsukibacterium isolated from two cold and alkaline environments.</title>
        <authorList>
            <person name="Lylloff J.E."/>
            <person name="Skov L.B."/>
            <person name="Jepsen M."/>
            <person name="Hallin P.F."/>
            <person name="Sorensen S.J."/>
            <person name="Stougaard P."/>
            <person name="Glaring M.A."/>
        </authorList>
    </citation>
    <scope>NUCLEOTIDE SEQUENCE [LARGE SCALE GENOMIC DNA]</scope>
    <source>
        <strain evidence="3 4">GCM72</strain>
    </source>
</reference>
<dbReference type="SUPFAM" id="SSF110857">
    <property type="entry name" value="Gamma-glutamyl cyclotransferase-like"/>
    <property type="match status" value="1"/>
</dbReference>
<proteinExistence type="predicted"/>
<dbReference type="GO" id="GO:0061928">
    <property type="term" value="F:glutathione specific gamma-glutamylcyclotransferase activity"/>
    <property type="evidence" value="ECO:0007669"/>
    <property type="project" value="UniProtKB-EC"/>
</dbReference>
<dbReference type="Pfam" id="PF04752">
    <property type="entry name" value="ChaC"/>
    <property type="match status" value="1"/>
</dbReference>
<dbReference type="GO" id="GO:0016740">
    <property type="term" value="F:transferase activity"/>
    <property type="evidence" value="ECO:0007669"/>
    <property type="project" value="UniProtKB-KW"/>
</dbReference>
<comment type="caution">
    <text evidence="3">The sequence shown here is derived from an EMBL/GenBank/DDBJ whole genome shotgun (WGS) entry which is preliminary data.</text>
</comment>
<dbReference type="CDD" id="cd06661">
    <property type="entry name" value="GGCT_like"/>
    <property type="match status" value="1"/>
</dbReference>
<dbReference type="Gene3D" id="3.10.490.10">
    <property type="entry name" value="Gamma-glutamyl cyclotransferase-like"/>
    <property type="match status" value="1"/>
</dbReference>
<dbReference type="PANTHER" id="PTHR12192">
    <property type="entry name" value="CATION TRANSPORT PROTEIN CHAC-RELATED"/>
    <property type="match status" value="1"/>
</dbReference>
<keyword evidence="2" id="KW-0456">Lyase</keyword>
<accession>A0A0M2VC01</accession>
<dbReference type="InterPro" id="IPR006840">
    <property type="entry name" value="ChaC"/>
</dbReference>